<dbReference type="Proteomes" id="UP000683575">
    <property type="component" value="Chromosome"/>
</dbReference>
<organism evidence="2 3">
    <name type="scientific">Nocardioides panacis</name>
    <dbReference type="NCBI Taxonomy" id="2849501"/>
    <lineage>
        <taxon>Bacteria</taxon>
        <taxon>Bacillati</taxon>
        <taxon>Actinomycetota</taxon>
        <taxon>Actinomycetes</taxon>
        <taxon>Propionibacteriales</taxon>
        <taxon>Nocardioidaceae</taxon>
        <taxon>Nocardioides</taxon>
    </lineage>
</organism>
<gene>
    <name evidence="2" type="ORF">KRR39_08280</name>
</gene>
<feature type="domain" description="NADPH-dependent FMN reductase-like" evidence="1">
    <location>
        <begin position="13"/>
        <end position="160"/>
    </location>
</feature>
<proteinExistence type="predicted"/>
<evidence type="ECO:0000259" key="1">
    <source>
        <dbReference type="Pfam" id="PF03358"/>
    </source>
</evidence>
<dbReference type="EMBL" id="CP077062">
    <property type="protein sequence ID" value="QWZ09721.1"/>
    <property type="molecule type" value="Genomic_DNA"/>
</dbReference>
<name>A0A975T1F2_9ACTN</name>
<dbReference type="GO" id="GO:0016491">
    <property type="term" value="F:oxidoreductase activity"/>
    <property type="evidence" value="ECO:0007669"/>
    <property type="project" value="InterPro"/>
</dbReference>
<protein>
    <submittedName>
        <fullName evidence="2">Flavodoxin family protein</fullName>
    </submittedName>
</protein>
<dbReference type="InterPro" id="IPR005025">
    <property type="entry name" value="FMN_Rdtase-like_dom"/>
</dbReference>
<evidence type="ECO:0000313" key="2">
    <source>
        <dbReference type="EMBL" id="QWZ09721.1"/>
    </source>
</evidence>
<dbReference type="KEGG" id="nps:KRR39_08280"/>
<accession>A0A975T1F2</accession>
<dbReference type="Pfam" id="PF03358">
    <property type="entry name" value="FMN_red"/>
    <property type="match status" value="1"/>
</dbReference>
<reference evidence="2" key="1">
    <citation type="submission" date="2021-06" db="EMBL/GenBank/DDBJ databases">
        <title>Complete genome sequence of Nocardioides sp. G188.</title>
        <authorList>
            <person name="Im W.-T."/>
        </authorList>
    </citation>
    <scope>NUCLEOTIDE SEQUENCE</scope>
    <source>
        <strain evidence="2">G188</strain>
    </source>
</reference>
<dbReference type="RefSeq" id="WP_216941567.1">
    <property type="nucleotide sequence ID" value="NZ_CP077062.1"/>
</dbReference>
<sequence>MTDLTALVLVCTLSKSPAESSSDLIGRQVLAELEKHDVAGELVRVVDHDVRFGVSTDEGDGDEWPTIRAKLLAADILVIATPIWLGQPSSVTKMVLERLDAELSETDDEGRLLTYGKVAAVAVVGNEDGAHHTVAECLQALNDTGFTVAANAGTYWVGEAMQSVDYKDHDVSPEATTAANKSVAANTAHLARLLKANPYPPS</sequence>
<evidence type="ECO:0000313" key="3">
    <source>
        <dbReference type="Proteomes" id="UP000683575"/>
    </source>
</evidence>
<keyword evidence="3" id="KW-1185">Reference proteome</keyword>
<dbReference type="AlphaFoldDB" id="A0A975T1F2"/>